<name>A0A1R0H5W2_9FUNG</name>
<dbReference type="AlphaFoldDB" id="A0A1R0H5W2"/>
<keyword evidence="4" id="KW-1015">Disulfide bond</keyword>
<reference evidence="5 6" key="1">
    <citation type="journal article" date="2016" name="Mol. Biol. Evol.">
        <title>Genome-Wide Survey of Gut Fungi (Harpellales) Reveals the First Horizontally Transferred Ubiquitin Gene from a Mosquito Host.</title>
        <authorList>
            <person name="Wang Y."/>
            <person name="White M.M."/>
            <person name="Kvist S."/>
            <person name="Moncalvo J.M."/>
        </authorList>
    </citation>
    <scope>NUCLEOTIDE SEQUENCE [LARGE SCALE GENOMIC DNA]</scope>
    <source>
        <strain evidence="5 6">ALG-7-W6</strain>
    </source>
</reference>
<dbReference type="Pfam" id="PF02297">
    <property type="entry name" value="COX6B"/>
    <property type="match status" value="1"/>
</dbReference>
<evidence type="ECO:0000313" key="6">
    <source>
        <dbReference type="Proteomes" id="UP000187455"/>
    </source>
</evidence>
<dbReference type="Gene3D" id="1.10.10.140">
    <property type="entry name" value="Cytochrome c oxidase, subunit VIb"/>
    <property type="match status" value="1"/>
</dbReference>
<dbReference type="SUPFAM" id="SSF47694">
    <property type="entry name" value="Cytochrome c oxidase subunit h"/>
    <property type="match status" value="1"/>
</dbReference>
<comment type="similarity">
    <text evidence="2">Belongs to the cytochrome c oxidase subunit 6B family.</text>
</comment>
<dbReference type="OrthoDB" id="5545577at2759"/>
<dbReference type="Proteomes" id="UP000187455">
    <property type="component" value="Unassembled WGS sequence"/>
</dbReference>
<evidence type="ECO:0000256" key="3">
    <source>
        <dbReference type="ARBA" id="ARBA00023128"/>
    </source>
</evidence>
<accession>A0A1R0H5W2</accession>
<dbReference type="PANTHER" id="PTHR47677:SF1">
    <property type="entry name" value="CYTOCHROME C OXIDASE ASSEMBLY FACTOR 6"/>
    <property type="match status" value="1"/>
</dbReference>
<evidence type="ECO:0000313" key="5">
    <source>
        <dbReference type="EMBL" id="OLY84506.1"/>
    </source>
</evidence>
<dbReference type="InterPro" id="IPR048280">
    <property type="entry name" value="COX6B-like"/>
</dbReference>
<keyword evidence="6" id="KW-1185">Reference proteome</keyword>
<dbReference type="STRING" id="133383.A0A1R0H5W2"/>
<dbReference type="InterPro" id="IPR048281">
    <property type="entry name" value="COA6_fun"/>
</dbReference>
<comment type="caution">
    <text evidence="5">The sequence shown here is derived from an EMBL/GenBank/DDBJ whole genome shotgun (WGS) entry which is preliminary data.</text>
</comment>
<sequence length="90" mass="10714">MSKELYTNNEPLTRAERKECHGKRDLYFECLIKNKMELPSEAGESICKSEKKEMYSLCPESWADYFIKLRELTVQRERALSMSQKRNESE</sequence>
<comment type="subcellular location">
    <subcellularLocation>
        <location evidence="1">Mitochondrion</location>
    </subcellularLocation>
</comment>
<dbReference type="InterPro" id="IPR036549">
    <property type="entry name" value="CX6/COA6-like_sf"/>
</dbReference>
<dbReference type="EMBL" id="LSSL01000472">
    <property type="protein sequence ID" value="OLY84506.1"/>
    <property type="molecule type" value="Genomic_DNA"/>
</dbReference>
<evidence type="ECO:0000256" key="4">
    <source>
        <dbReference type="ARBA" id="ARBA00023157"/>
    </source>
</evidence>
<evidence type="ECO:0000256" key="2">
    <source>
        <dbReference type="ARBA" id="ARBA00006425"/>
    </source>
</evidence>
<protein>
    <submittedName>
        <fullName evidence="5">Cytochrome c oxidase subunit 6B-like protein new16</fullName>
    </submittedName>
</protein>
<gene>
    <name evidence="5" type="ORF">AYI68_g1327</name>
</gene>
<organism evidence="5 6">
    <name type="scientific">Smittium mucronatum</name>
    <dbReference type="NCBI Taxonomy" id="133383"/>
    <lineage>
        <taxon>Eukaryota</taxon>
        <taxon>Fungi</taxon>
        <taxon>Fungi incertae sedis</taxon>
        <taxon>Zoopagomycota</taxon>
        <taxon>Kickxellomycotina</taxon>
        <taxon>Harpellomycetes</taxon>
        <taxon>Harpellales</taxon>
        <taxon>Legeriomycetaceae</taxon>
        <taxon>Smittium</taxon>
    </lineage>
</organism>
<keyword evidence="3" id="KW-0496">Mitochondrion</keyword>
<dbReference type="PANTHER" id="PTHR47677">
    <property type="entry name" value="CYTOCHROME C OXIDASE ASSEMBLY FACTOR 6"/>
    <property type="match status" value="1"/>
</dbReference>
<proteinExistence type="inferred from homology"/>
<dbReference type="GO" id="GO:0005739">
    <property type="term" value="C:mitochondrion"/>
    <property type="evidence" value="ECO:0007669"/>
    <property type="project" value="UniProtKB-SubCell"/>
</dbReference>
<evidence type="ECO:0000256" key="1">
    <source>
        <dbReference type="ARBA" id="ARBA00004173"/>
    </source>
</evidence>